<evidence type="ECO:0000256" key="1">
    <source>
        <dbReference type="SAM" id="MobiDB-lite"/>
    </source>
</evidence>
<proteinExistence type="predicted"/>
<evidence type="ECO:0000313" key="3">
    <source>
        <dbReference type="Proteomes" id="UP000821866"/>
    </source>
</evidence>
<sequence>MNRPALYQPMAGASDDSDPNKVMISTHKKNVGRRPRLKKKAVGIANKRREIPTVRKLAANLNEGDSLPSVSATPIYRMLLKVGFRFKKRYRNSLLIEATHIIQWRRKYLRQIKEVRRQG</sequence>
<feature type="region of interest" description="Disordered" evidence="1">
    <location>
        <begin position="1"/>
        <end position="21"/>
    </location>
</feature>
<accession>A0A9J6EJ36</accession>
<gene>
    <name evidence="2" type="ORF">HPB51_022729</name>
</gene>
<dbReference type="Proteomes" id="UP000821866">
    <property type="component" value="Chromosome 2"/>
</dbReference>
<name>A0A9J6EJ36_RHIMP</name>
<keyword evidence="3" id="KW-1185">Reference proteome</keyword>
<dbReference type="EMBL" id="JABSTU010000004">
    <property type="protein sequence ID" value="KAH8034279.1"/>
    <property type="molecule type" value="Genomic_DNA"/>
</dbReference>
<evidence type="ECO:0000313" key="2">
    <source>
        <dbReference type="EMBL" id="KAH8034279.1"/>
    </source>
</evidence>
<reference evidence="2" key="1">
    <citation type="journal article" date="2020" name="Cell">
        <title>Large-Scale Comparative Analyses of Tick Genomes Elucidate Their Genetic Diversity and Vector Capacities.</title>
        <authorList>
            <consortium name="Tick Genome and Microbiome Consortium (TIGMIC)"/>
            <person name="Jia N."/>
            <person name="Wang J."/>
            <person name="Shi W."/>
            <person name="Du L."/>
            <person name="Sun Y."/>
            <person name="Zhan W."/>
            <person name="Jiang J.F."/>
            <person name="Wang Q."/>
            <person name="Zhang B."/>
            <person name="Ji P."/>
            <person name="Bell-Sakyi L."/>
            <person name="Cui X.M."/>
            <person name="Yuan T.T."/>
            <person name="Jiang B.G."/>
            <person name="Yang W.F."/>
            <person name="Lam T.T."/>
            <person name="Chang Q.C."/>
            <person name="Ding S.J."/>
            <person name="Wang X.J."/>
            <person name="Zhu J.G."/>
            <person name="Ruan X.D."/>
            <person name="Zhao L."/>
            <person name="Wei J.T."/>
            <person name="Ye R.Z."/>
            <person name="Que T.C."/>
            <person name="Du C.H."/>
            <person name="Zhou Y.H."/>
            <person name="Cheng J.X."/>
            <person name="Dai P.F."/>
            <person name="Guo W.B."/>
            <person name="Han X.H."/>
            <person name="Huang E.J."/>
            <person name="Li L.F."/>
            <person name="Wei W."/>
            <person name="Gao Y.C."/>
            <person name="Liu J.Z."/>
            <person name="Shao H.Z."/>
            <person name="Wang X."/>
            <person name="Wang C.C."/>
            <person name="Yang T.C."/>
            <person name="Huo Q.B."/>
            <person name="Li W."/>
            <person name="Chen H.Y."/>
            <person name="Chen S.E."/>
            <person name="Zhou L.G."/>
            <person name="Ni X.B."/>
            <person name="Tian J.H."/>
            <person name="Sheng Y."/>
            <person name="Liu T."/>
            <person name="Pan Y.S."/>
            <person name="Xia L.Y."/>
            <person name="Li J."/>
            <person name="Zhao F."/>
            <person name="Cao W.C."/>
        </authorList>
    </citation>
    <scope>NUCLEOTIDE SEQUENCE</scope>
    <source>
        <strain evidence="2">Rmic-2018</strain>
    </source>
</reference>
<dbReference type="AlphaFoldDB" id="A0A9J6EJ36"/>
<organism evidence="2 3">
    <name type="scientific">Rhipicephalus microplus</name>
    <name type="common">Cattle tick</name>
    <name type="synonym">Boophilus microplus</name>
    <dbReference type="NCBI Taxonomy" id="6941"/>
    <lineage>
        <taxon>Eukaryota</taxon>
        <taxon>Metazoa</taxon>
        <taxon>Ecdysozoa</taxon>
        <taxon>Arthropoda</taxon>
        <taxon>Chelicerata</taxon>
        <taxon>Arachnida</taxon>
        <taxon>Acari</taxon>
        <taxon>Parasitiformes</taxon>
        <taxon>Ixodida</taxon>
        <taxon>Ixodoidea</taxon>
        <taxon>Ixodidae</taxon>
        <taxon>Rhipicephalinae</taxon>
        <taxon>Rhipicephalus</taxon>
        <taxon>Boophilus</taxon>
    </lineage>
</organism>
<reference evidence="2" key="2">
    <citation type="submission" date="2021-09" db="EMBL/GenBank/DDBJ databases">
        <authorList>
            <person name="Jia N."/>
            <person name="Wang J."/>
            <person name="Shi W."/>
            <person name="Du L."/>
            <person name="Sun Y."/>
            <person name="Zhan W."/>
            <person name="Jiang J."/>
            <person name="Wang Q."/>
            <person name="Zhang B."/>
            <person name="Ji P."/>
            <person name="Sakyi L.B."/>
            <person name="Cui X."/>
            <person name="Yuan T."/>
            <person name="Jiang B."/>
            <person name="Yang W."/>
            <person name="Lam T.T.-Y."/>
            <person name="Chang Q."/>
            <person name="Ding S."/>
            <person name="Wang X."/>
            <person name="Zhu J."/>
            <person name="Ruan X."/>
            <person name="Zhao L."/>
            <person name="Wei J."/>
            <person name="Que T."/>
            <person name="Du C."/>
            <person name="Cheng J."/>
            <person name="Dai P."/>
            <person name="Han X."/>
            <person name="Huang E."/>
            <person name="Gao Y."/>
            <person name="Liu J."/>
            <person name="Shao H."/>
            <person name="Ye R."/>
            <person name="Li L."/>
            <person name="Wei W."/>
            <person name="Wang X."/>
            <person name="Wang C."/>
            <person name="Huo Q."/>
            <person name="Li W."/>
            <person name="Guo W."/>
            <person name="Chen H."/>
            <person name="Chen S."/>
            <person name="Zhou L."/>
            <person name="Zhou L."/>
            <person name="Ni X."/>
            <person name="Tian J."/>
            <person name="Zhou Y."/>
            <person name="Sheng Y."/>
            <person name="Liu T."/>
            <person name="Pan Y."/>
            <person name="Xia L."/>
            <person name="Li J."/>
            <person name="Zhao F."/>
            <person name="Cao W."/>
        </authorList>
    </citation>
    <scope>NUCLEOTIDE SEQUENCE</scope>
    <source>
        <strain evidence="2">Rmic-2018</strain>
        <tissue evidence="2">Larvae</tissue>
    </source>
</reference>
<comment type="caution">
    <text evidence="2">The sequence shown here is derived from an EMBL/GenBank/DDBJ whole genome shotgun (WGS) entry which is preliminary data.</text>
</comment>
<protein>
    <submittedName>
        <fullName evidence="2">Uncharacterized protein</fullName>
    </submittedName>
</protein>